<proteinExistence type="predicted"/>
<dbReference type="EMBL" id="BAABHK010000018">
    <property type="protein sequence ID" value="GAA4636973.1"/>
    <property type="molecule type" value="Genomic_DNA"/>
</dbReference>
<keyword evidence="3" id="KW-1185">Reference proteome</keyword>
<sequence>MTAVAAPPEPRTAARGGSWVVYRCELAKLVRQLKVQAAAVVCLLAPFLFVSALNVQSNTPQDTLFGRWVHDSGFAIPLVVLGFAGQWALPALTSVVAGDIFSCEDRYGTWKTILTRSRSRSQIFTGKALAAMTYAVAMTVLVALSSLAAGVLLVGRQPLIGLSGTLLQPGHCTALVLTAWATVLPPVLAFTAFGLLLSVASRNSAAGIGGPVVVGLALQLASLVNAPEAVRMLLPTTAFGAWHGLFTEPSFAGPLAQGVVVSAVYFVVCVVGAHALLRRRDITEG</sequence>
<keyword evidence="1" id="KW-1133">Transmembrane helix</keyword>
<feature type="transmembrane region" description="Helical" evidence="1">
    <location>
        <begin position="74"/>
        <end position="97"/>
    </location>
</feature>
<evidence type="ECO:0008006" key="4">
    <source>
        <dbReference type="Google" id="ProtNLM"/>
    </source>
</evidence>
<feature type="transmembrane region" description="Helical" evidence="1">
    <location>
        <begin position="35"/>
        <end position="54"/>
    </location>
</feature>
<keyword evidence="1" id="KW-0472">Membrane</keyword>
<evidence type="ECO:0000313" key="2">
    <source>
        <dbReference type="EMBL" id="GAA4636973.1"/>
    </source>
</evidence>
<protein>
    <recommendedName>
        <fullName evidence="4">ABC transporter permease</fullName>
    </recommendedName>
</protein>
<feature type="transmembrane region" description="Helical" evidence="1">
    <location>
        <begin position="174"/>
        <end position="197"/>
    </location>
</feature>
<dbReference type="Pfam" id="PF12730">
    <property type="entry name" value="ABC2_membrane_4"/>
    <property type="match status" value="1"/>
</dbReference>
<feature type="transmembrane region" description="Helical" evidence="1">
    <location>
        <begin position="204"/>
        <end position="224"/>
    </location>
</feature>
<dbReference type="Proteomes" id="UP001501442">
    <property type="component" value="Unassembled WGS sequence"/>
</dbReference>
<organism evidence="2 3">
    <name type="scientific">Actinoallomurus vinaceus</name>
    <dbReference type="NCBI Taxonomy" id="1080074"/>
    <lineage>
        <taxon>Bacteria</taxon>
        <taxon>Bacillati</taxon>
        <taxon>Actinomycetota</taxon>
        <taxon>Actinomycetes</taxon>
        <taxon>Streptosporangiales</taxon>
        <taxon>Thermomonosporaceae</taxon>
        <taxon>Actinoallomurus</taxon>
    </lineage>
</organism>
<keyword evidence="1" id="KW-0812">Transmembrane</keyword>
<dbReference type="PANTHER" id="PTHR37305">
    <property type="entry name" value="INTEGRAL MEMBRANE PROTEIN-RELATED"/>
    <property type="match status" value="1"/>
</dbReference>
<name>A0ABP8UPX8_9ACTN</name>
<dbReference type="PANTHER" id="PTHR37305:SF1">
    <property type="entry name" value="MEMBRANE PROTEIN"/>
    <property type="match status" value="1"/>
</dbReference>
<dbReference type="RefSeq" id="WP_345439952.1">
    <property type="nucleotide sequence ID" value="NZ_BAABHK010000018.1"/>
</dbReference>
<evidence type="ECO:0000256" key="1">
    <source>
        <dbReference type="SAM" id="Phobius"/>
    </source>
</evidence>
<reference evidence="3" key="1">
    <citation type="journal article" date="2019" name="Int. J. Syst. Evol. Microbiol.">
        <title>The Global Catalogue of Microorganisms (GCM) 10K type strain sequencing project: providing services to taxonomists for standard genome sequencing and annotation.</title>
        <authorList>
            <consortium name="The Broad Institute Genomics Platform"/>
            <consortium name="The Broad Institute Genome Sequencing Center for Infectious Disease"/>
            <person name="Wu L."/>
            <person name="Ma J."/>
        </authorList>
    </citation>
    <scope>NUCLEOTIDE SEQUENCE [LARGE SCALE GENOMIC DNA]</scope>
    <source>
        <strain evidence="3">JCM 17939</strain>
    </source>
</reference>
<accession>A0ABP8UPX8</accession>
<evidence type="ECO:0000313" key="3">
    <source>
        <dbReference type="Proteomes" id="UP001501442"/>
    </source>
</evidence>
<gene>
    <name evidence="2" type="ORF">GCM10023196_088960</name>
</gene>
<feature type="transmembrane region" description="Helical" evidence="1">
    <location>
        <begin position="128"/>
        <end position="154"/>
    </location>
</feature>
<feature type="transmembrane region" description="Helical" evidence="1">
    <location>
        <begin position="255"/>
        <end position="277"/>
    </location>
</feature>
<comment type="caution">
    <text evidence="2">The sequence shown here is derived from an EMBL/GenBank/DDBJ whole genome shotgun (WGS) entry which is preliminary data.</text>
</comment>